<sequence length="585" mass="68783">MGKEISRIRLNRLYSESNIFEEISFHDGVNIILGEKYDDNSVKGRKTNGVGKSMSIEFLDFGFLNDYEKSRIAKIPKEVFPLEENVILDLDIGDEAITIKRNRKQADQPVIIREGRTVSFDKLQDAREYLTGLIFPKLNGKKVPSFRNLFSILMRDERSEFTDIIKCHDLTKKIPDDLSAHLFLLGFSLEAYKNTLETIKEIEAVNTVIAKDKKELTQEGKKKISDVKAELNALEDELQKLEDAIESFKTNETFDSMEADLIELEDLLDQLRKRQKALRYDYEKIRKMPKPEQIDDREIELVYNQFKSELGNAVVKSLNEVVGFKNKIEEFQRTLVNQKAKELESQLKSIAEQIRVLDDEYSEKLKVIDKKGVLKNLKVSLKIYEAKKDSISHTKFLFDQYEKNEKKKRMLNLQKTQQLMEIDSEIEQNKEIMDDFIDTILEIHESIMGNKECSFSIQTVDKARKKTPVELTLRIYDDGSHSVDRTKVFIYDMALLFNQYTRDRHPLFLVHDNIFDVDQDTLVQCLNYIYKQEEQYQDFQYILTLNRDKIENEEQRKLIQMDIDEHQVAVFTKEKKFLGRNYQEK</sequence>
<evidence type="ECO:0000259" key="2">
    <source>
        <dbReference type="Pfam" id="PF10088"/>
    </source>
</evidence>
<dbReference type="Proteomes" id="UP001652394">
    <property type="component" value="Unassembled WGS sequence"/>
</dbReference>
<feature type="coiled-coil region" evidence="1">
    <location>
        <begin position="333"/>
        <end position="360"/>
    </location>
</feature>
<evidence type="ECO:0000256" key="1">
    <source>
        <dbReference type="SAM" id="Coils"/>
    </source>
</evidence>
<feature type="domain" description="DUF2326" evidence="2">
    <location>
        <begin position="443"/>
        <end position="577"/>
    </location>
</feature>
<comment type="caution">
    <text evidence="3">The sequence shown here is derived from an EMBL/GenBank/DDBJ whole genome shotgun (WGS) entry which is preliminary data.</text>
</comment>
<evidence type="ECO:0000313" key="3">
    <source>
        <dbReference type="EMBL" id="MCU6747364.1"/>
    </source>
</evidence>
<evidence type="ECO:0000313" key="4">
    <source>
        <dbReference type="Proteomes" id="UP001652394"/>
    </source>
</evidence>
<feature type="coiled-coil region" evidence="1">
    <location>
        <begin position="217"/>
        <end position="281"/>
    </location>
</feature>
<reference evidence="3 4" key="1">
    <citation type="journal article" date="2021" name="ISME Commun">
        <title>Automated analysis of genomic sequences facilitates high-throughput and comprehensive description of bacteria.</title>
        <authorList>
            <person name="Hitch T.C.A."/>
        </authorList>
    </citation>
    <scope>NUCLEOTIDE SEQUENCE [LARGE SCALE GENOMIC DNA]</scope>
    <source>
        <strain evidence="3 4">H2_18</strain>
    </source>
</reference>
<protein>
    <submittedName>
        <fullName evidence="3">DUF2326 domain-containing protein</fullName>
    </submittedName>
</protein>
<gene>
    <name evidence="3" type="ORF">OCV51_06800</name>
</gene>
<organism evidence="3 4">
    <name type="scientific">Faecalicatena acetigenes</name>
    <dbReference type="NCBI Taxonomy" id="2981790"/>
    <lineage>
        <taxon>Bacteria</taxon>
        <taxon>Bacillati</taxon>
        <taxon>Bacillota</taxon>
        <taxon>Clostridia</taxon>
        <taxon>Lachnospirales</taxon>
        <taxon>Lachnospiraceae</taxon>
        <taxon>Faecalicatena</taxon>
    </lineage>
</organism>
<name>A0ABT2TAQ3_9FIRM</name>
<dbReference type="InterPro" id="IPR018760">
    <property type="entry name" value="DUF2326"/>
</dbReference>
<accession>A0ABT2TAQ3</accession>
<dbReference type="RefSeq" id="WP_059066792.1">
    <property type="nucleotide sequence ID" value="NZ_JAOQJX010000008.1"/>
</dbReference>
<dbReference type="Pfam" id="PF10088">
    <property type="entry name" value="DUF2326"/>
    <property type="match status" value="1"/>
</dbReference>
<keyword evidence="4" id="KW-1185">Reference proteome</keyword>
<proteinExistence type="predicted"/>
<keyword evidence="1" id="KW-0175">Coiled coil</keyword>
<dbReference type="EMBL" id="JAOQJX010000008">
    <property type="protein sequence ID" value="MCU6747364.1"/>
    <property type="molecule type" value="Genomic_DNA"/>
</dbReference>